<evidence type="ECO:0000313" key="2">
    <source>
        <dbReference type="EMBL" id="COX69856.1"/>
    </source>
</evidence>
<comment type="caution">
    <text evidence="2">The sequence shown here is derived from an EMBL/GenBank/DDBJ whole genome shotgun (WGS) entry which is preliminary data.</text>
</comment>
<dbReference type="AlphaFoldDB" id="A0A916P7N9"/>
<proteinExistence type="predicted"/>
<name>A0A916P7N9_MYCTX</name>
<evidence type="ECO:0000313" key="3">
    <source>
        <dbReference type="Proteomes" id="UP000039021"/>
    </source>
</evidence>
<feature type="region of interest" description="Disordered" evidence="1">
    <location>
        <begin position="17"/>
        <end position="57"/>
    </location>
</feature>
<dbReference type="Proteomes" id="UP000039021">
    <property type="component" value="Unassembled WGS sequence"/>
</dbReference>
<reference evidence="3" key="1">
    <citation type="submission" date="2015-03" db="EMBL/GenBank/DDBJ databases">
        <authorList>
            <consortium name="Pathogen Informatics"/>
        </authorList>
    </citation>
    <scope>NUCLEOTIDE SEQUENCE [LARGE SCALE GENOMIC DNA]</scope>
    <source>
        <strain evidence="3">N09902308</strain>
    </source>
</reference>
<gene>
    <name evidence="2" type="ORF">ERS007739_01619</name>
</gene>
<evidence type="ECO:0000256" key="1">
    <source>
        <dbReference type="SAM" id="MobiDB-lite"/>
    </source>
</evidence>
<sequence length="57" mass="6415">MQWCSLVRIAHLLSARPSMTQTSHSGRPRSKRRAIRSAISSNNWSSLPGRGKAMRHT</sequence>
<accession>A0A916P7N9</accession>
<organism evidence="2 3">
    <name type="scientific">Mycobacterium tuberculosis</name>
    <dbReference type="NCBI Taxonomy" id="1773"/>
    <lineage>
        <taxon>Bacteria</taxon>
        <taxon>Bacillati</taxon>
        <taxon>Actinomycetota</taxon>
        <taxon>Actinomycetes</taxon>
        <taxon>Mycobacteriales</taxon>
        <taxon>Mycobacteriaceae</taxon>
        <taxon>Mycobacterium</taxon>
        <taxon>Mycobacterium tuberculosis complex</taxon>
    </lineage>
</organism>
<feature type="compositionally biased region" description="Basic residues" evidence="1">
    <location>
        <begin position="26"/>
        <end position="35"/>
    </location>
</feature>
<dbReference type="EMBL" id="CSBK01000645">
    <property type="protein sequence ID" value="COX69856.1"/>
    <property type="molecule type" value="Genomic_DNA"/>
</dbReference>
<protein>
    <submittedName>
        <fullName evidence="2">Uncharacterized protein</fullName>
    </submittedName>
</protein>